<dbReference type="InterPro" id="IPR003018">
    <property type="entry name" value="GAF"/>
</dbReference>
<dbReference type="EC" id="2.7.13.3" evidence="2"/>
<keyword evidence="10" id="KW-1185">Reference proteome</keyword>
<evidence type="ECO:0000256" key="1">
    <source>
        <dbReference type="ARBA" id="ARBA00000085"/>
    </source>
</evidence>
<keyword evidence="5" id="KW-0902">Two-component regulatory system</keyword>
<dbReference type="Gene3D" id="3.30.565.10">
    <property type="entry name" value="Histidine kinase-like ATPase, C-terminal domain"/>
    <property type="match status" value="1"/>
</dbReference>
<dbReference type="Gene3D" id="1.10.287.130">
    <property type="match status" value="1"/>
</dbReference>
<dbReference type="PANTHER" id="PTHR43065">
    <property type="entry name" value="SENSOR HISTIDINE KINASE"/>
    <property type="match status" value="1"/>
</dbReference>
<name>A0ABT2NDP2_9CYAN</name>
<dbReference type="PROSITE" id="PS50109">
    <property type="entry name" value="HIS_KIN"/>
    <property type="match status" value="1"/>
</dbReference>
<evidence type="ECO:0000256" key="4">
    <source>
        <dbReference type="ARBA" id="ARBA00022777"/>
    </source>
</evidence>
<organism evidence="9 10">
    <name type="scientific">Laspinema olomoucense D3b</name>
    <dbReference type="NCBI Taxonomy" id="2953688"/>
    <lineage>
        <taxon>Bacteria</taxon>
        <taxon>Bacillati</taxon>
        <taxon>Cyanobacteriota</taxon>
        <taxon>Cyanophyceae</taxon>
        <taxon>Oscillatoriophycideae</taxon>
        <taxon>Oscillatoriales</taxon>
        <taxon>Laspinemataceae</taxon>
        <taxon>Laspinema</taxon>
        <taxon>Laspinema olomoucense</taxon>
    </lineage>
</organism>
<keyword evidence="4" id="KW-0808">Transferase</keyword>
<dbReference type="SUPFAM" id="SSF47384">
    <property type="entry name" value="Homodimeric domain of signal transducing histidine kinase"/>
    <property type="match status" value="1"/>
</dbReference>
<keyword evidence="6" id="KW-0175">Coiled coil</keyword>
<dbReference type="InterPro" id="IPR036890">
    <property type="entry name" value="HATPase_C_sf"/>
</dbReference>
<keyword evidence="3" id="KW-0597">Phosphoprotein</keyword>
<accession>A0ABT2NDP2</accession>
<keyword evidence="4" id="KW-0418">Kinase</keyword>
<reference evidence="9 10" key="1">
    <citation type="journal article" date="2022" name="Front. Microbiol.">
        <title>High genomic differentiation and limited gene flow indicate recent cryptic speciation within the genus Laspinema (cyanobacteria).</title>
        <authorList>
            <person name="Stanojkovic A."/>
            <person name="Skoupy S."/>
            <person name="Skaloud P."/>
            <person name="Dvorak P."/>
        </authorList>
    </citation>
    <scope>NUCLEOTIDE SEQUENCE [LARGE SCALE GENOMIC DNA]</scope>
    <source>
        <strain evidence="9 10">D3b</strain>
    </source>
</reference>
<evidence type="ECO:0000313" key="10">
    <source>
        <dbReference type="Proteomes" id="UP001525961"/>
    </source>
</evidence>
<dbReference type="InterPro" id="IPR036097">
    <property type="entry name" value="HisK_dim/P_sf"/>
</dbReference>
<feature type="compositionally biased region" description="Basic and acidic residues" evidence="7">
    <location>
        <begin position="124"/>
        <end position="133"/>
    </location>
</feature>
<dbReference type="InterPro" id="IPR004358">
    <property type="entry name" value="Sig_transdc_His_kin-like_C"/>
</dbReference>
<dbReference type="InterPro" id="IPR003594">
    <property type="entry name" value="HATPase_dom"/>
</dbReference>
<dbReference type="RefSeq" id="WP_261236211.1">
    <property type="nucleotide sequence ID" value="NZ_JAMXFA010000023.1"/>
</dbReference>
<proteinExistence type="predicted"/>
<dbReference type="InterPro" id="IPR029016">
    <property type="entry name" value="GAF-like_dom_sf"/>
</dbReference>
<protein>
    <recommendedName>
        <fullName evidence="2">histidine kinase</fullName>
        <ecNumber evidence="2">2.7.13.3</ecNumber>
    </recommendedName>
</protein>
<evidence type="ECO:0000256" key="2">
    <source>
        <dbReference type="ARBA" id="ARBA00012438"/>
    </source>
</evidence>
<dbReference type="SMART" id="SM00387">
    <property type="entry name" value="HATPase_c"/>
    <property type="match status" value="1"/>
</dbReference>
<dbReference type="Proteomes" id="UP001525961">
    <property type="component" value="Unassembled WGS sequence"/>
</dbReference>
<evidence type="ECO:0000256" key="5">
    <source>
        <dbReference type="ARBA" id="ARBA00023012"/>
    </source>
</evidence>
<dbReference type="EMBL" id="JAMXFA010000023">
    <property type="protein sequence ID" value="MCT7979460.1"/>
    <property type="molecule type" value="Genomic_DNA"/>
</dbReference>
<dbReference type="Pfam" id="PF01590">
    <property type="entry name" value="GAF"/>
    <property type="match status" value="2"/>
</dbReference>
<dbReference type="SUPFAM" id="SSF55781">
    <property type="entry name" value="GAF domain-like"/>
    <property type="match status" value="2"/>
</dbReference>
<dbReference type="InterPro" id="IPR005467">
    <property type="entry name" value="His_kinase_dom"/>
</dbReference>
<evidence type="ECO:0000256" key="3">
    <source>
        <dbReference type="ARBA" id="ARBA00022553"/>
    </source>
</evidence>
<gene>
    <name evidence="9" type="ORF">NG792_17230</name>
</gene>
<evidence type="ECO:0000256" key="6">
    <source>
        <dbReference type="SAM" id="Coils"/>
    </source>
</evidence>
<comment type="caution">
    <text evidence="9">The sequence shown here is derived from an EMBL/GenBank/DDBJ whole genome shotgun (WGS) entry which is preliminary data.</text>
</comment>
<feature type="domain" description="Histidine kinase" evidence="8">
    <location>
        <begin position="553"/>
        <end position="827"/>
    </location>
</feature>
<dbReference type="CDD" id="cd00082">
    <property type="entry name" value="HisKA"/>
    <property type="match status" value="1"/>
</dbReference>
<evidence type="ECO:0000259" key="8">
    <source>
        <dbReference type="PROSITE" id="PS50109"/>
    </source>
</evidence>
<dbReference type="SMART" id="SM00065">
    <property type="entry name" value="GAF"/>
    <property type="match status" value="2"/>
</dbReference>
<dbReference type="PANTHER" id="PTHR43065:SF50">
    <property type="entry name" value="HISTIDINE KINASE"/>
    <property type="match status" value="1"/>
</dbReference>
<dbReference type="InterPro" id="IPR003661">
    <property type="entry name" value="HisK_dim/P_dom"/>
</dbReference>
<dbReference type="SMART" id="SM00388">
    <property type="entry name" value="HisKA"/>
    <property type="match status" value="1"/>
</dbReference>
<dbReference type="SUPFAM" id="SSF55874">
    <property type="entry name" value="ATPase domain of HSP90 chaperone/DNA topoisomerase II/histidine kinase"/>
    <property type="match status" value="1"/>
</dbReference>
<evidence type="ECO:0000313" key="9">
    <source>
        <dbReference type="EMBL" id="MCT7979460.1"/>
    </source>
</evidence>
<dbReference type="Pfam" id="PF02518">
    <property type="entry name" value="HATPase_c"/>
    <property type="match status" value="1"/>
</dbReference>
<dbReference type="Gene3D" id="3.30.450.40">
    <property type="match status" value="2"/>
</dbReference>
<feature type="coiled-coil region" evidence="6">
    <location>
        <begin position="500"/>
        <end position="534"/>
    </location>
</feature>
<comment type="catalytic activity">
    <reaction evidence="1">
        <text>ATP + protein L-histidine = ADP + protein N-phospho-L-histidine.</text>
        <dbReference type="EC" id="2.7.13.3"/>
    </reaction>
</comment>
<evidence type="ECO:0000256" key="7">
    <source>
        <dbReference type="SAM" id="MobiDB-lite"/>
    </source>
</evidence>
<dbReference type="PRINTS" id="PR00344">
    <property type="entry name" value="BCTRLSENSOR"/>
</dbReference>
<feature type="region of interest" description="Disordered" evidence="7">
    <location>
        <begin position="111"/>
        <end position="139"/>
    </location>
</feature>
<sequence length="831" mass="92741">MNADIFPVDPHEVASTNRTSPQVAIAELLGRQTHLHLGSNEAENAAWTAGWLDCLEFLGQIDRGTVAKVKQLCFEQRPSSPEELSTLLCGNKNTADEGNHEAENFPFFKATPGTLKSRQAPRNLSEKNPDRAEQLPGEGEQVLSTQRLNAIAKAIHGSLNETEVYRAIVQQMCDVFEADSAGLILHDFQGQTLMEIAVYHRQGEPLELSFRPQEIALPLSVEALKAWNTFRSQQSPWLVRDIETAVRPEVERLLLLCAGLQSTLMVPILYQNEAIATVYLSYAGVSHVWQPSEIKFAEMVAQQGAVALGNTRHYIQAKKHAQREQVLNRIAGRIRTSLNLDRTIETALSELLTLTQADLILFSIPTSLIESIHHLCRSLRVTHRVCRPSQALFLSEHPLRVGMEIKLFQFESGLTQSLLGQEVTAIANTQDSEFGERDRALFQQLQIGSLLSVPIWHRESLLGHISAIKPQSYDWHEDEISVMESVSLHLGIAITQAQLYQRTQEQARQARSQAKQLEKALDEKTELIASLHDTQFQLVQSEKMSSLGQLVAGVAHEINNPINFIYGNLPHIANYTDEIVQLLGRYREHFHPVPQSIAEFEAQIDIDFIQTDLPKILHSMREGSERVRQIVLTLRNFSRLDEAELKWVNLHEGIDSSLILLAHRLHDIEVIKCYGSIPRLCCYPGQLNQVFMNLFSNAIDAIDGFDGGGNAVSFPGNPLGDRQITITTAVITQAHLSSDTLLPSQTPNLPPGEWVQIRIGDTGCGILPQYQTKIFDPFFTTKPVGSGKGLGLSIAYKIIVDRHHGRLTFQNLPGGGCEFIIELPVISKDPI</sequence>